<keyword evidence="4" id="KW-0460">Magnesium</keyword>
<dbReference type="VEuPathDB" id="AmoebaDB:NfTy_029650"/>
<organism evidence="6 7">
    <name type="scientific">Naegleria fowleri</name>
    <name type="common">Brain eating amoeba</name>
    <dbReference type="NCBI Taxonomy" id="5763"/>
    <lineage>
        <taxon>Eukaryota</taxon>
        <taxon>Discoba</taxon>
        <taxon>Heterolobosea</taxon>
        <taxon>Tetramitia</taxon>
        <taxon>Eutetramitia</taxon>
        <taxon>Vahlkampfiidae</taxon>
        <taxon>Naegleria</taxon>
    </lineage>
</organism>
<dbReference type="VEuPathDB" id="AmoebaDB:NF0099450"/>
<dbReference type="SUPFAM" id="SSF52540">
    <property type="entry name" value="P-loop containing nucleoside triphosphate hydrolases"/>
    <property type="match status" value="1"/>
</dbReference>
<keyword evidence="2 3" id="KW-0342">GTP-binding</keyword>
<dbReference type="SMART" id="SM00177">
    <property type="entry name" value="ARF"/>
    <property type="match status" value="1"/>
</dbReference>
<evidence type="ECO:0000256" key="5">
    <source>
        <dbReference type="SAM" id="MobiDB-lite"/>
    </source>
</evidence>
<dbReference type="VEuPathDB" id="AmoebaDB:NF0080650"/>
<keyword evidence="4" id="KW-0479">Metal-binding</keyword>
<feature type="binding site" evidence="4">
    <location>
        <position position="739"/>
    </location>
    <ligand>
        <name>Mg(2+)</name>
        <dbReference type="ChEBI" id="CHEBI:18420"/>
    </ligand>
</feature>
<feature type="region of interest" description="Disordered" evidence="5">
    <location>
        <begin position="617"/>
        <end position="641"/>
    </location>
</feature>
<dbReference type="VEuPathDB" id="AmoebaDB:NF0080660"/>
<feature type="compositionally biased region" description="Polar residues" evidence="5">
    <location>
        <begin position="93"/>
        <end position="107"/>
    </location>
</feature>
<dbReference type="GeneID" id="68108609"/>
<dbReference type="EMBL" id="VFQX01000023">
    <property type="protein sequence ID" value="KAF0979723.1"/>
    <property type="molecule type" value="Genomic_DNA"/>
</dbReference>
<dbReference type="PROSITE" id="PS51417">
    <property type="entry name" value="ARF"/>
    <property type="match status" value="1"/>
</dbReference>
<proteinExistence type="predicted"/>
<dbReference type="PANTHER" id="PTHR11711">
    <property type="entry name" value="ADP RIBOSYLATION FACTOR-RELATED"/>
    <property type="match status" value="1"/>
</dbReference>
<dbReference type="GO" id="GO:0003924">
    <property type="term" value="F:GTPase activity"/>
    <property type="evidence" value="ECO:0007669"/>
    <property type="project" value="InterPro"/>
</dbReference>
<dbReference type="Gene3D" id="3.40.50.300">
    <property type="entry name" value="P-loop containing nucleotide triphosphate hydrolases"/>
    <property type="match status" value="1"/>
</dbReference>
<feature type="region of interest" description="Disordered" evidence="5">
    <location>
        <begin position="27"/>
        <end position="54"/>
    </location>
</feature>
<evidence type="ECO:0000256" key="3">
    <source>
        <dbReference type="PIRSR" id="PIRSR606689-1"/>
    </source>
</evidence>
<evidence type="ECO:0000313" key="6">
    <source>
        <dbReference type="EMBL" id="KAF0979723.1"/>
    </source>
</evidence>
<evidence type="ECO:0000256" key="2">
    <source>
        <dbReference type="ARBA" id="ARBA00023134"/>
    </source>
</evidence>
<evidence type="ECO:0000256" key="4">
    <source>
        <dbReference type="PIRSR" id="PIRSR606689-2"/>
    </source>
</evidence>
<keyword evidence="7" id="KW-1185">Reference proteome</keyword>
<feature type="binding site" evidence="3">
    <location>
        <position position="781"/>
    </location>
    <ligand>
        <name>GTP</name>
        <dbReference type="ChEBI" id="CHEBI:37565"/>
    </ligand>
</feature>
<sequence length="945" mass="109232">MESHFYCDQQFVTCEILFPHTARVVKDPSPFHDQQQQADHWNEEEAETAHSFPLKAEEEDLDLTFYDSDRNDLLFTSFSETNGYDHKEEDSVSRSITSIQQDQQELPSPQDHPLRNVDHEIHEISLIQNHMYYYLCSSEEHNDEEEHDAFNNSLLETEKEKQNLNDITTTTTSCSKLMDEMDDYFSLIDHEKDENPNDDQTTFFQHKNQEEKQEIMMMDNSTFRKLSKHKSNDTKSTILKTMIQSEMIESKMNEMTINDTLEEEKNFIRVMDFIHVEELGIPILGTSFANLEWFPSNSLIGLKDLLRLIDKADEYGVTSLIRSIPNVMNEYNVMIILEKALHISPDLSEILILQAIDIIASNLPCVIGGYIYNNCLDLESIHIQAELWICDLKDRFDFISHNPSIASLLLHLKRNAIVNTLIELPSYIPETDSDSKQLPLLLRIFQSSHCRANTEQILAIIVVWILSCPFQPSEFLQQEFIEHRDESVHLCENILSIEFSKRLSSGISFVVNQLDLTSLSSTMQDQDYFDIFVLKILLSIASSHPQFKHLQHKINMCVMKQYGNSYHGFSSRDLAETFAFRIIDPLFTQLLSPEQHVERETNSIACHCEQMEVNQSLTNSNESSSGSSSNNEIHNISNNHSTIPSRIDHNFIQEIFSLCFTGNKQKTQKFLQENSLPLLFTILRSIKQYDERFWEQFLFMSSTIDESSKFSVRQQKVQVEPSSKVLQACMVGLDGAGKTSLLEKMKYPKLKNLTETIPTVGFNTETIYYGNVEVFMRDIGGLPKIRSLWTHFLNSADLLIYVIDASDKSRYEESKECLERYVDLNLTKKDCSVLILANKMECLVEAFPPNQHQQRTKILKETYEELVELFENSKLKQWLKQQSNVHAGSSLLGEHQKTDFRTGSREGRLKIQLCSAKTGEGINEGLLWFFSSMLMNSRLWSTCKH</sequence>
<protein>
    <submittedName>
        <fullName evidence="6">Uncharacterized protein</fullName>
    </submittedName>
</protein>
<gene>
    <name evidence="6" type="ORF">FDP41_001391</name>
</gene>
<evidence type="ECO:0000256" key="1">
    <source>
        <dbReference type="ARBA" id="ARBA00022741"/>
    </source>
</evidence>
<dbReference type="InterPro" id="IPR024156">
    <property type="entry name" value="Small_GTPase_ARF"/>
</dbReference>
<dbReference type="InterPro" id="IPR027417">
    <property type="entry name" value="P-loop_NTPase"/>
</dbReference>
<name>A0A6A5BNX9_NAEFO</name>
<feature type="compositionally biased region" description="Low complexity" evidence="5">
    <location>
        <begin position="619"/>
        <end position="641"/>
    </location>
</feature>
<dbReference type="AlphaFoldDB" id="A0A6A5BNX9"/>
<keyword evidence="1 3" id="KW-0547">Nucleotide-binding</keyword>
<dbReference type="OrthoDB" id="10458291at2759"/>
<dbReference type="GO" id="GO:0005525">
    <property type="term" value="F:GTP binding"/>
    <property type="evidence" value="ECO:0007669"/>
    <property type="project" value="UniProtKB-KW"/>
</dbReference>
<comment type="caution">
    <text evidence="6">The sequence shown here is derived from an EMBL/GenBank/DDBJ whole genome shotgun (WGS) entry which is preliminary data.</text>
</comment>
<dbReference type="GO" id="GO:0046872">
    <property type="term" value="F:metal ion binding"/>
    <property type="evidence" value="ECO:0007669"/>
    <property type="project" value="UniProtKB-KW"/>
</dbReference>
<reference evidence="6 7" key="1">
    <citation type="journal article" date="2019" name="Sci. Rep.">
        <title>Nanopore sequencing improves the draft genome of the human pathogenic amoeba Naegleria fowleri.</title>
        <authorList>
            <person name="Liechti N."/>
            <person name="Schurch N."/>
            <person name="Bruggmann R."/>
            <person name="Wittwer M."/>
        </authorList>
    </citation>
    <scope>NUCLEOTIDE SEQUENCE [LARGE SCALE GENOMIC DNA]</scope>
    <source>
        <strain evidence="6 7">ATCC 30894</strain>
    </source>
</reference>
<dbReference type="Proteomes" id="UP000444721">
    <property type="component" value="Unassembled WGS sequence"/>
</dbReference>
<dbReference type="Pfam" id="PF00025">
    <property type="entry name" value="Arf"/>
    <property type="match status" value="1"/>
</dbReference>
<feature type="region of interest" description="Disordered" evidence="5">
    <location>
        <begin position="84"/>
        <end position="114"/>
    </location>
</feature>
<accession>A0A6A5BNX9</accession>
<dbReference type="PRINTS" id="PR00328">
    <property type="entry name" value="SAR1GTPBP"/>
</dbReference>
<dbReference type="InterPro" id="IPR006689">
    <property type="entry name" value="Small_GTPase_ARF/SAR"/>
</dbReference>
<dbReference type="SMART" id="SM00178">
    <property type="entry name" value="SAR"/>
    <property type="match status" value="1"/>
</dbReference>
<dbReference type="RefSeq" id="XP_044564436.1">
    <property type="nucleotide sequence ID" value="XM_044704470.1"/>
</dbReference>
<dbReference type="CDD" id="cd00878">
    <property type="entry name" value="Arf_Arl"/>
    <property type="match status" value="1"/>
</dbReference>
<evidence type="ECO:0000313" key="7">
    <source>
        <dbReference type="Proteomes" id="UP000444721"/>
    </source>
</evidence>
<feature type="binding site" evidence="3">
    <location>
        <begin position="732"/>
        <end position="739"/>
    </location>
    <ligand>
        <name>GTP</name>
        <dbReference type="ChEBI" id="CHEBI:37565"/>
    </ligand>
</feature>
<feature type="binding site" evidence="4">
    <location>
        <position position="759"/>
    </location>
    <ligand>
        <name>Mg(2+)</name>
        <dbReference type="ChEBI" id="CHEBI:18420"/>
    </ligand>
</feature>
<dbReference type="VEuPathDB" id="AmoebaDB:FDP41_001391"/>